<evidence type="ECO:0000256" key="1">
    <source>
        <dbReference type="SAM" id="SignalP"/>
    </source>
</evidence>
<dbReference type="InterPro" id="IPR008969">
    <property type="entry name" value="CarboxyPept-like_regulatory"/>
</dbReference>
<comment type="caution">
    <text evidence="2">The sequence shown here is derived from an EMBL/GenBank/DDBJ whole genome shotgun (WGS) entry which is preliminary data.</text>
</comment>
<sequence length="140" mass="15621">MKRLFHIFFTSCFLLSLSAFADEHLLKPQSQGEVTFISGGVGENQLKAMQAMRNSYNLNLLFALKKSGKFIADVNVQIADAKGNILVETVAEGPYLFASLKPGKYIVTAEEEGKVMRQKARVSDRGTTTLSFYWPEEYGD</sequence>
<dbReference type="RefSeq" id="WP_174624243.1">
    <property type="nucleotide sequence ID" value="NZ_CADCXN010000001.1"/>
</dbReference>
<dbReference type="SUPFAM" id="SSF49464">
    <property type="entry name" value="Carboxypeptidase regulatory domain-like"/>
    <property type="match status" value="1"/>
</dbReference>
<evidence type="ECO:0000313" key="2">
    <source>
        <dbReference type="EMBL" id="CAA9889119.1"/>
    </source>
</evidence>
<dbReference type="Proteomes" id="UP000494216">
    <property type="component" value="Unassembled WGS sequence"/>
</dbReference>
<gene>
    <name evidence="2" type="ORF">METHB2_10055</name>
</gene>
<protein>
    <recommendedName>
        <fullName evidence="4">Carboxypeptidase regulatory-like domain-containing protein</fullName>
    </recommendedName>
</protein>
<evidence type="ECO:0008006" key="4">
    <source>
        <dbReference type="Google" id="ProtNLM"/>
    </source>
</evidence>
<reference evidence="2 3" key="1">
    <citation type="submission" date="2020-02" db="EMBL/GenBank/DDBJ databases">
        <authorList>
            <person name="Hogendoorn C."/>
        </authorList>
    </citation>
    <scope>NUCLEOTIDE SEQUENCE [LARGE SCALE GENOMIC DNA]</scope>
    <source>
        <strain evidence="2">METHB21</strain>
    </source>
</reference>
<name>A0A8S0X6F0_9GAMM</name>
<keyword evidence="3" id="KW-1185">Reference proteome</keyword>
<feature type="chain" id="PRO_5035826264" description="Carboxypeptidase regulatory-like domain-containing protein" evidence="1">
    <location>
        <begin position="22"/>
        <end position="140"/>
    </location>
</feature>
<evidence type="ECO:0000313" key="3">
    <source>
        <dbReference type="Proteomes" id="UP000494216"/>
    </source>
</evidence>
<proteinExistence type="predicted"/>
<dbReference type="EMBL" id="CADCXN010000001">
    <property type="protein sequence ID" value="CAA9889119.1"/>
    <property type="molecule type" value="Genomic_DNA"/>
</dbReference>
<organism evidence="2 3">
    <name type="scientific">Candidatus Methylobacter favarea</name>
    <dbReference type="NCBI Taxonomy" id="2707345"/>
    <lineage>
        <taxon>Bacteria</taxon>
        <taxon>Pseudomonadati</taxon>
        <taxon>Pseudomonadota</taxon>
        <taxon>Gammaproteobacteria</taxon>
        <taxon>Methylococcales</taxon>
        <taxon>Methylococcaceae</taxon>
        <taxon>Methylobacter</taxon>
    </lineage>
</organism>
<keyword evidence="1" id="KW-0732">Signal</keyword>
<dbReference type="AlphaFoldDB" id="A0A8S0X6F0"/>
<accession>A0A8S0X6F0</accession>
<feature type="signal peptide" evidence="1">
    <location>
        <begin position="1"/>
        <end position="21"/>
    </location>
</feature>
<dbReference type="Gene3D" id="2.60.40.1120">
    <property type="entry name" value="Carboxypeptidase-like, regulatory domain"/>
    <property type="match status" value="1"/>
</dbReference>